<accession>A0A972W0M0</accession>
<dbReference type="Pfam" id="PF00501">
    <property type="entry name" value="AMP-binding"/>
    <property type="match status" value="1"/>
</dbReference>
<feature type="domain" description="AMP-dependent synthetase/ligase" evidence="5">
    <location>
        <begin position="27"/>
        <end position="405"/>
    </location>
</feature>
<dbReference type="EC" id="6.2.1.16" evidence="7"/>
<dbReference type="Pfam" id="PF13193">
    <property type="entry name" value="AMP-binding_C"/>
    <property type="match status" value="1"/>
</dbReference>
<dbReference type="PANTHER" id="PTHR42921">
    <property type="entry name" value="ACETOACETYL-COA SYNTHETASE"/>
    <property type="match status" value="1"/>
</dbReference>
<evidence type="ECO:0000259" key="6">
    <source>
        <dbReference type="Pfam" id="PF13193"/>
    </source>
</evidence>
<dbReference type="NCBIfam" id="NF002937">
    <property type="entry name" value="PRK03584.1"/>
    <property type="match status" value="1"/>
</dbReference>
<keyword evidence="3" id="KW-0547">Nucleotide-binding</keyword>
<name>A0A972W0M0_9GAMM</name>
<dbReference type="Gene3D" id="3.30.300.30">
    <property type="match status" value="1"/>
</dbReference>
<dbReference type="InterPro" id="IPR000873">
    <property type="entry name" value="AMP-dep_synth/lig_dom"/>
</dbReference>
<feature type="domain" description="AMP-binding enzyme C-terminal" evidence="6">
    <location>
        <begin position="475"/>
        <end position="545"/>
    </location>
</feature>
<dbReference type="GO" id="GO:0005524">
    <property type="term" value="F:ATP binding"/>
    <property type="evidence" value="ECO:0007669"/>
    <property type="project" value="UniProtKB-KW"/>
</dbReference>
<dbReference type="SUPFAM" id="SSF56801">
    <property type="entry name" value="Acetyl-CoA synthetase-like"/>
    <property type="match status" value="1"/>
</dbReference>
<proteinExistence type="inferred from homology"/>
<protein>
    <submittedName>
        <fullName evidence="7">Acetoacetate--CoA ligase</fullName>
        <ecNumber evidence="7">6.2.1.16</ecNumber>
    </submittedName>
</protein>
<dbReference type="InterPro" id="IPR042099">
    <property type="entry name" value="ANL_N_sf"/>
</dbReference>
<dbReference type="PROSITE" id="PS00455">
    <property type="entry name" value="AMP_BINDING"/>
    <property type="match status" value="1"/>
</dbReference>
<dbReference type="InterPro" id="IPR025110">
    <property type="entry name" value="AMP-bd_C"/>
</dbReference>
<reference evidence="7" key="1">
    <citation type="submission" date="2020-05" db="EMBL/GenBank/DDBJ databases">
        <title>Sulfur intermediates as new biogeochemical hubs in an aquatic model microbial ecosystem.</title>
        <authorList>
            <person name="Vigneron A."/>
        </authorList>
    </citation>
    <scope>NUCLEOTIDE SEQUENCE</scope>
    <source>
        <strain evidence="7">Bin.250</strain>
    </source>
</reference>
<dbReference type="AlphaFoldDB" id="A0A972W0M0"/>
<evidence type="ECO:0000313" key="7">
    <source>
        <dbReference type="EMBL" id="NQV65785.1"/>
    </source>
</evidence>
<keyword evidence="2 7" id="KW-0436">Ligase</keyword>
<evidence type="ECO:0000256" key="3">
    <source>
        <dbReference type="ARBA" id="ARBA00022741"/>
    </source>
</evidence>
<dbReference type="Gene3D" id="3.40.50.12780">
    <property type="entry name" value="N-terminal domain of ligase-like"/>
    <property type="match status" value="1"/>
</dbReference>
<evidence type="ECO:0000256" key="4">
    <source>
        <dbReference type="ARBA" id="ARBA00022840"/>
    </source>
</evidence>
<dbReference type="InterPro" id="IPR045851">
    <property type="entry name" value="AMP-bd_C_sf"/>
</dbReference>
<dbReference type="PANTHER" id="PTHR42921:SF1">
    <property type="entry name" value="ACETOACETYL-COA SYNTHETASE"/>
    <property type="match status" value="1"/>
</dbReference>
<dbReference type="NCBIfam" id="TIGR01217">
    <property type="entry name" value="ac_ac_CoA_syn"/>
    <property type="match status" value="1"/>
</dbReference>
<evidence type="ECO:0000313" key="8">
    <source>
        <dbReference type="Proteomes" id="UP000754644"/>
    </source>
</evidence>
<sequence length="583" mass="63773">VLIHPTQMPGARFFPDARLNFAENLLRHRGDDIALVSRLEAGQRQQLSYEALRQQVASLAQALRSMGIEPGDRVAALMPNVAETVVIMLATTSLGAVFTSCSPDFGENGVFDRFSQTTPKVLFAADGYYYNGKTIDSRPIAVALGERIDAIQQVVMITVIGQNNVNYPIPETCVDYAKLLQQFATQDISFNRVGFNDPLYIMYSSGTTGTPKCIVHGVGGTLLQHVKEHRLHVDLCHGDRLFYYTTCGWMMWNWLVSGLACGATLILYDGSPTAPANDSLWQMAEDEGVTVFGTSARYLASLEKLNIRPADNYALSKLKTILSTGSPLSAESFRYVYRDIKADVCLASISGGTDIISCFALGNVCLPVYAGELQCAGLGMDVDVVNDHGASIRGEKGELVCRQPFPAMPTGFWQDPQGEKYQAAYFERFADIWAQGDYAEITEHNGIIIHGRSDAVLNPGGVRIGTAEIYRQVEKVTAVVDAICVGQSWQDDVRVVLFVVLRDGLVLDATLEQQIRAIIRTNATPRHVPAKIIQVADIPRTISGKIVELAVRNIIHGQPVNNTDALANPKALAYFHDIPALSQ</sequence>
<organism evidence="7 8">
    <name type="scientific">SAR86 cluster bacterium</name>
    <dbReference type="NCBI Taxonomy" id="2030880"/>
    <lineage>
        <taxon>Bacteria</taxon>
        <taxon>Pseudomonadati</taxon>
        <taxon>Pseudomonadota</taxon>
        <taxon>Gammaproteobacteria</taxon>
        <taxon>SAR86 cluster</taxon>
    </lineage>
</organism>
<dbReference type="GO" id="GO:0030729">
    <property type="term" value="F:acetoacetate-CoA ligase activity"/>
    <property type="evidence" value="ECO:0007669"/>
    <property type="project" value="UniProtKB-EC"/>
</dbReference>
<keyword evidence="4" id="KW-0067">ATP-binding</keyword>
<feature type="non-terminal residue" evidence="7">
    <location>
        <position position="1"/>
    </location>
</feature>
<evidence type="ECO:0000259" key="5">
    <source>
        <dbReference type="Pfam" id="PF00501"/>
    </source>
</evidence>
<evidence type="ECO:0000256" key="1">
    <source>
        <dbReference type="ARBA" id="ARBA00006432"/>
    </source>
</evidence>
<gene>
    <name evidence="7" type="ORF">HQ497_10515</name>
</gene>
<evidence type="ECO:0000256" key="2">
    <source>
        <dbReference type="ARBA" id="ARBA00022598"/>
    </source>
</evidence>
<dbReference type="InterPro" id="IPR005914">
    <property type="entry name" value="Acac_CoA_synth"/>
</dbReference>
<comment type="similarity">
    <text evidence="1">Belongs to the ATP-dependent AMP-binding enzyme family.</text>
</comment>
<comment type="caution">
    <text evidence="7">The sequence shown here is derived from an EMBL/GenBank/DDBJ whole genome shotgun (WGS) entry which is preliminary data.</text>
</comment>
<dbReference type="Proteomes" id="UP000754644">
    <property type="component" value="Unassembled WGS sequence"/>
</dbReference>
<dbReference type="InterPro" id="IPR020845">
    <property type="entry name" value="AMP-binding_CS"/>
</dbReference>
<dbReference type="EMBL" id="JABMOJ010000396">
    <property type="protein sequence ID" value="NQV65785.1"/>
    <property type="molecule type" value="Genomic_DNA"/>
</dbReference>
<dbReference type="GO" id="GO:0006629">
    <property type="term" value="P:lipid metabolic process"/>
    <property type="evidence" value="ECO:0007669"/>
    <property type="project" value="InterPro"/>
</dbReference>